<accession>X1IV37</accession>
<evidence type="ECO:0000313" key="1">
    <source>
        <dbReference type="EMBL" id="GAH85562.1"/>
    </source>
</evidence>
<feature type="non-terminal residue" evidence="1">
    <location>
        <position position="1"/>
    </location>
</feature>
<dbReference type="EMBL" id="BARU01042498">
    <property type="protein sequence ID" value="GAH85562.1"/>
    <property type="molecule type" value="Genomic_DNA"/>
</dbReference>
<gene>
    <name evidence="1" type="ORF">S03H2_65286</name>
</gene>
<dbReference type="AlphaFoldDB" id="X1IV37"/>
<proteinExistence type="predicted"/>
<organism evidence="1">
    <name type="scientific">marine sediment metagenome</name>
    <dbReference type="NCBI Taxonomy" id="412755"/>
    <lineage>
        <taxon>unclassified sequences</taxon>
        <taxon>metagenomes</taxon>
        <taxon>ecological metagenomes</taxon>
    </lineage>
</organism>
<sequence>DVIQDLKIIYRPFGFINWAKSLDNLSDIKQSNEDLLLIGTGNVGKYHIKFDKPIRIAKKNLKISFFPFQNEFGQVWEELKSEKINF</sequence>
<reference evidence="1" key="1">
    <citation type="journal article" date="2014" name="Front. Microbiol.">
        <title>High frequency of phylogenetically diverse reductive dehalogenase-homologous genes in deep subseafloor sedimentary metagenomes.</title>
        <authorList>
            <person name="Kawai M."/>
            <person name="Futagami T."/>
            <person name="Toyoda A."/>
            <person name="Takaki Y."/>
            <person name="Nishi S."/>
            <person name="Hori S."/>
            <person name="Arai W."/>
            <person name="Tsubouchi T."/>
            <person name="Morono Y."/>
            <person name="Uchiyama I."/>
            <person name="Ito T."/>
            <person name="Fujiyama A."/>
            <person name="Inagaki F."/>
            <person name="Takami H."/>
        </authorList>
    </citation>
    <scope>NUCLEOTIDE SEQUENCE</scope>
    <source>
        <strain evidence="1">Expedition CK06-06</strain>
    </source>
</reference>
<comment type="caution">
    <text evidence="1">The sequence shown here is derived from an EMBL/GenBank/DDBJ whole genome shotgun (WGS) entry which is preliminary data.</text>
</comment>
<protein>
    <submittedName>
        <fullName evidence="1">Uncharacterized protein</fullName>
    </submittedName>
</protein>
<name>X1IV37_9ZZZZ</name>